<dbReference type="GO" id="GO:0003779">
    <property type="term" value="F:actin binding"/>
    <property type="evidence" value="ECO:0007669"/>
    <property type="project" value="InterPro"/>
</dbReference>
<reference evidence="2 4" key="2">
    <citation type="submission" date="2018-11" db="EMBL/GenBank/DDBJ databases">
        <authorList>
            <consortium name="Pathogen Informatics"/>
        </authorList>
    </citation>
    <scope>NUCLEOTIDE SEQUENCE [LARGE SCALE GENOMIC DNA]</scope>
</reference>
<sequence length="139" mass="16273">MSVAQKAVIKNPQKLQEFYSDIREKKINSYVIFEILRDGTIVVDEKGPIRKSYAEFLERFFEISRGRDECLYAMVDVEVRPGTKKFVFLLYCGDQITRQFIVKGALLFCEMKTTFRSADLQLMAADYRDIAEDSIKRYL</sequence>
<dbReference type="Proteomes" id="UP000274756">
    <property type="component" value="Unassembled WGS sequence"/>
</dbReference>
<name>A0A0N4UDX3_DRAME</name>
<evidence type="ECO:0000259" key="1">
    <source>
        <dbReference type="PROSITE" id="PS51263"/>
    </source>
</evidence>
<feature type="domain" description="ADF-H" evidence="1">
    <location>
        <begin position="7"/>
        <end position="139"/>
    </location>
</feature>
<dbReference type="STRING" id="318479.A0A0N4UDX3"/>
<dbReference type="SUPFAM" id="SSF55753">
    <property type="entry name" value="Actin depolymerizing proteins"/>
    <property type="match status" value="1"/>
</dbReference>
<gene>
    <name evidence="2" type="ORF">DME_LOCUS9291</name>
</gene>
<dbReference type="Gene3D" id="3.40.20.10">
    <property type="entry name" value="Severin"/>
    <property type="match status" value="1"/>
</dbReference>
<protein>
    <submittedName>
        <fullName evidence="5">ADF-H domain-containing protein</fullName>
    </submittedName>
</protein>
<dbReference type="InterPro" id="IPR029006">
    <property type="entry name" value="ADF-H/Gelsolin-like_dom_sf"/>
</dbReference>
<dbReference type="PROSITE" id="PS51263">
    <property type="entry name" value="ADF_H"/>
    <property type="match status" value="1"/>
</dbReference>
<dbReference type="Pfam" id="PF00241">
    <property type="entry name" value="Cofilin_ADF"/>
    <property type="match status" value="1"/>
</dbReference>
<dbReference type="EMBL" id="UYYG01001179">
    <property type="protein sequence ID" value="VDN59318.1"/>
    <property type="molecule type" value="Genomic_DNA"/>
</dbReference>
<proteinExistence type="predicted"/>
<evidence type="ECO:0000313" key="3">
    <source>
        <dbReference type="Proteomes" id="UP000038040"/>
    </source>
</evidence>
<evidence type="ECO:0000313" key="5">
    <source>
        <dbReference type="WBParaSite" id="DME_0000555001-mRNA-1"/>
    </source>
</evidence>
<organism evidence="3 5">
    <name type="scientific">Dracunculus medinensis</name>
    <name type="common">Guinea worm</name>
    <dbReference type="NCBI Taxonomy" id="318479"/>
    <lineage>
        <taxon>Eukaryota</taxon>
        <taxon>Metazoa</taxon>
        <taxon>Ecdysozoa</taxon>
        <taxon>Nematoda</taxon>
        <taxon>Chromadorea</taxon>
        <taxon>Rhabditida</taxon>
        <taxon>Spirurina</taxon>
        <taxon>Dracunculoidea</taxon>
        <taxon>Dracunculidae</taxon>
        <taxon>Dracunculus</taxon>
    </lineage>
</organism>
<evidence type="ECO:0000313" key="4">
    <source>
        <dbReference type="Proteomes" id="UP000274756"/>
    </source>
</evidence>
<dbReference type="WBParaSite" id="DME_0000555001-mRNA-1">
    <property type="protein sequence ID" value="DME_0000555001-mRNA-1"/>
    <property type="gene ID" value="DME_0000555001"/>
</dbReference>
<dbReference type="Proteomes" id="UP000038040">
    <property type="component" value="Unplaced"/>
</dbReference>
<reference evidence="5" key="1">
    <citation type="submission" date="2017-02" db="UniProtKB">
        <authorList>
            <consortium name="WormBaseParasite"/>
        </authorList>
    </citation>
    <scope>IDENTIFICATION</scope>
</reference>
<evidence type="ECO:0000313" key="2">
    <source>
        <dbReference type="EMBL" id="VDN59318.1"/>
    </source>
</evidence>
<dbReference type="InterPro" id="IPR002108">
    <property type="entry name" value="ADF-H"/>
</dbReference>
<accession>A0A0N4UDX3</accession>
<dbReference type="AlphaFoldDB" id="A0A0N4UDX3"/>
<keyword evidence="4" id="KW-1185">Reference proteome</keyword>